<keyword evidence="6" id="KW-1133">Transmembrane helix</keyword>
<dbReference type="SUPFAM" id="SSF53448">
    <property type="entry name" value="Nucleotide-diphospho-sugar transferases"/>
    <property type="match status" value="1"/>
</dbReference>
<sequence>MVSLRTQRSLSLVMPAYNEEAVIELAVREADEALSTLGIAYEIIVVDDGSRDATAAIVTDLEFPNVFLVRHETNRGYGAALRTGFESARADWVAFTDADGQFHLEDLALLFEKTDTDSIVVGYRIDRQDPWQRRFYSWGYNKLIRLMLKTGVRDCDCALKLFRRDVLMDILPTTRGFFVNAEMICRARALGVSIGQAGVRHRQRRKGESKVSLMDIPRTLRQLIPFWWSQRVTPQPVYQVTHAVYNLGYPALRAPLHQPKSEPQKRAA</sequence>
<keyword evidence="3" id="KW-0808">Transferase</keyword>
<keyword evidence="2" id="KW-0328">Glycosyltransferase</keyword>
<dbReference type="GO" id="GO:0009103">
    <property type="term" value="P:lipopolysaccharide biosynthetic process"/>
    <property type="evidence" value="ECO:0007669"/>
    <property type="project" value="UniProtKB-KW"/>
</dbReference>
<evidence type="ECO:0000313" key="9">
    <source>
        <dbReference type="EMBL" id="QVL34938.1"/>
    </source>
</evidence>
<dbReference type="Gene3D" id="3.90.550.10">
    <property type="entry name" value="Spore Coat Polysaccharide Biosynthesis Protein SpsA, Chain A"/>
    <property type="match status" value="1"/>
</dbReference>
<keyword evidence="5" id="KW-0448">Lipopolysaccharide biosynthesis</keyword>
<keyword evidence="10" id="KW-1185">Reference proteome</keyword>
<evidence type="ECO:0000256" key="7">
    <source>
        <dbReference type="ARBA" id="ARBA00023136"/>
    </source>
</evidence>
<keyword evidence="1" id="KW-1003">Cell membrane</keyword>
<dbReference type="PANTHER" id="PTHR48090:SF3">
    <property type="entry name" value="UNDECAPRENYL-PHOSPHATE 4-DEOXY-4-FORMAMIDO-L-ARABINOSE TRANSFERASE"/>
    <property type="match status" value="1"/>
</dbReference>
<name>A0A8E6BD02_9BACT</name>
<evidence type="ECO:0000256" key="2">
    <source>
        <dbReference type="ARBA" id="ARBA00022676"/>
    </source>
</evidence>
<feature type="domain" description="Glycosyltransferase 2-like" evidence="8">
    <location>
        <begin position="11"/>
        <end position="170"/>
    </location>
</feature>
<evidence type="ECO:0000313" key="10">
    <source>
        <dbReference type="Proteomes" id="UP000676194"/>
    </source>
</evidence>
<dbReference type="Proteomes" id="UP000676194">
    <property type="component" value="Chromosome"/>
</dbReference>
<evidence type="ECO:0000256" key="4">
    <source>
        <dbReference type="ARBA" id="ARBA00022692"/>
    </source>
</evidence>
<dbReference type="InterPro" id="IPR001173">
    <property type="entry name" value="Glyco_trans_2-like"/>
</dbReference>
<reference evidence="9" key="1">
    <citation type="submission" date="2021-05" db="EMBL/GenBank/DDBJ databases">
        <title>Complete genome sequence of the cellulolytic planctomycete Telmatocola sphagniphila SP2T and characterization of the first cellulase from planctomycetes.</title>
        <authorList>
            <person name="Rakitin A.L."/>
            <person name="Beletsky A.V."/>
            <person name="Naumoff D.G."/>
            <person name="Kulichevskaya I.S."/>
            <person name="Mardanov A.V."/>
            <person name="Ravin N.V."/>
            <person name="Dedysh S.N."/>
        </authorList>
    </citation>
    <scope>NUCLEOTIDE SEQUENCE</scope>
    <source>
        <strain evidence="9">SP2T</strain>
    </source>
</reference>
<organism evidence="9 10">
    <name type="scientific">Telmatocola sphagniphila</name>
    <dbReference type="NCBI Taxonomy" id="1123043"/>
    <lineage>
        <taxon>Bacteria</taxon>
        <taxon>Pseudomonadati</taxon>
        <taxon>Planctomycetota</taxon>
        <taxon>Planctomycetia</taxon>
        <taxon>Gemmatales</taxon>
        <taxon>Gemmataceae</taxon>
    </lineage>
</organism>
<gene>
    <name evidence="9" type="ORF">KIH39_16950</name>
</gene>
<evidence type="ECO:0000256" key="3">
    <source>
        <dbReference type="ARBA" id="ARBA00022679"/>
    </source>
</evidence>
<dbReference type="Pfam" id="PF00535">
    <property type="entry name" value="Glycos_transf_2"/>
    <property type="match status" value="1"/>
</dbReference>
<evidence type="ECO:0000259" key="8">
    <source>
        <dbReference type="Pfam" id="PF00535"/>
    </source>
</evidence>
<dbReference type="EMBL" id="CP074694">
    <property type="protein sequence ID" value="QVL34938.1"/>
    <property type="molecule type" value="Genomic_DNA"/>
</dbReference>
<evidence type="ECO:0000256" key="5">
    <source>
        <dbReference type="ARBA" id="ARBA00022985"/>
    </source>
</evidence>
<dbReference type="GO" id="GO:0005886">
    <property type="term" value="C:plasma membrane"/>
    <property type="evidence" value="ECO:0007669"/>
    <property type="project" value="TreeGrafter"/>
</dbReference>
<proteinExistence type="predicted"/>
<dbReference type="CDD" id="cd04179">
    <property type="entry name" value="DPM_DPG-synthase_like"/>
    <property type="match status" value="1"/>
</dbReference>
<dbReference type="AlphaFoldDB" id="A0A8E6BD02"/>
<dbReference type="InterPro" id="IPR050256">
    <property type="entry name" value="Glycosyltransferase_2"/>
</dbReference>
<dbReference type="InterPro" id="IPR029044">
    <property type="entry name" value="Nucleotide-diphossugar_trans"/>
</dbReference>
<dbReference type="GO" id="GO:0099621">
    <property type="term" value="F:undecaprenyl-phosphate 4-deoxy-4-formamido-L-arabinose transferase activity"/>
    <property type="evidence" value="ECO:0007669"/>
    <property type="project" value="TreeGrafter"/>
</dbReference>
<protein>
    <submittedName>
        <fullName evidence="9">Glycosyltransferase family 2 protein</fullName>
    </submittedName>
</protein>
<keyword evidence="7" id="KW-0472">Membrane</keyword>
<dbReference type="PANTHER" id="PTHR48090">
    <property type="entry name" value="UNDECAPRENYL-PHOSPHATE 4-DEOXY-4-FORMAMIDO-L-ARABINOSE TRANSFERASE-RELATED"/>
    <property type="match status" value="1"/>
</dbReference>
<evidence type="ECO:0000256" key="1">
    <source>
        <dbReference type="ARBA" id="ARBA00022475"/>
    </source>
</evidence>
<evidence type="ECO:0000256" key="6">
    <source>
        <dbReference type="ARBA" id="ARBA00022989"/>
    </source>
</evidence>
<dbReference type="KEGG" id="tsph:KIH39_16950"/>
<keyword evidence="4" id="KW-0812">Transmembrane</keyword>
<accession>A0A8E6BD02</accession>